<evidence type="ECO:0000313" key="3">
    <source>
        <dbReference type="Proteomes" id="UP001259803"/>
    </source>
</evidence>
<reference evidence="2 3" key="1">
    <citation type="submission" date="2023-09" db="EMBL/GenBank/DDBJ databases">
        <authorList>
            <person name="Rey-Velasco X."/>
        </authorList>
    </citation>
    <scope>NUCLEOTIDE SEQUENCE [LARGE SCALE GENOMIC DNA]</scope>
    <source>
        <strain evidence="2 3">F390</strain>
    </source>
</reference>
<gene>
    <name evidence="2" type="ORF">RM533_11000</name>
</gene>
<evidence type="ECO:0000259" key="1">
    <source>
        <dbReference type="Pfam" id="PF15515"/>
    </source>
</evidence>
<protein>
    <submittedName>
        <fullName evidence="2">MvaI/BcnI family restriction endonuclease</fullName>
    </submittedName>
</protein>
<dbReference type="InterPro" id="IPR043004">
    <property type="entry name" value="MvaI_BcnI_cat"/>
</dbReference>
<dbReference type="InterPro" id="IPR029127">
    <property type="entry name" value="MvaI_BcnI"/>
</dbReference>
<proteinExistence type="predicted"/>
<dbReference type="GO" id="GO:0004519">
    <property type="term" value="F:endonuclease activity"/>
    <property type="evidence" value="ECO:0007669"/>
    <property type="project" value="UniProtKB-KW"/>
</dbReference>
<dbReference type="Gene3D" id="3.40.210.20">
    <property type="entry name" value="MvaI/BcnI restriction endonuclease, catalytic domain"/>
    <property type="match status" value="1"/>
</dbReference>
<dbReference type="EMBL" id="JAVRHS010000010">
    <property type="protein sequence ID" value="MDT0576704.1"/>
    <property type="molecule type" value="Genomic_DNA"/>
</dbReference>
<comment type="caution">
    <text evidence="2">The sequence shown here is derived from an EMBL/GenBank/DDBJ whole genome shotgun (WGS) entry which is preliminary data.</text>
</comment>
<dbReference type="Pfam" id="PF15515">
    <property type="entry name" value="MvaI_BcnI"/>
    <property type="match status" value="1"/>
</dbReference>
<dbReference type="RefSeq" id="WP_311341281.1">
    <property type="nucleotide sequence ID" value="NZ_JAVRHS010000010.1"/>
</dbReference>
<keyword evidence="3" id="KW-1185">Reference proteome</keyword>
<accession>A0ABU2ZMA0</accession>
<evidence type="ECO:0000313" key="2">
    <source>
        <dbReference type="EMBL" id="MDT0576704.1"/>
    </source>
</evidence>
<dbReference type="Proteomes" id="UP001259803">
    <property type="component" value="Unassembled WGS sequence"/>
</dbReference>
<keyword evidence="2" id="KW-0540">Nuclease</keyword>
<keyword evidence="2" id="KW-0378">Hydrolase</keyword>
<keyword evidence="2" id="KW-0255">Endonuclease</keyword>
<name>A0ABU2ZMA0_9SPHN</name>
<organism evidence="2 3">
    <name type="scientific">Croceicoccus esteveae</name>
    <dbReference type="NCBI Taxonomy" id="3075597"/>
    <lineage>
        <taxon>Bacteria</taxon>
        <taxon>Pseudomonadati</taxon>
        <taxon>Pseudomonadota</taxon>
        <taxon>Alphaproteobacteria</taxon>
        <taxon>Sphingomonadales</taxon>
        <taxon>Erythrobacteraceae</taxon>
        <taxon>Croceicoccus</taxon>
    </lineage>
</organism>
<sequence length="439" mass="49355">MAGSLAQLLDLLRHHGATRIYAKRLAPNDNSKNQVYLGGDFSALNIIPHGEIYSDDTEVARAVRDRAKASVDFYWVNGDGLHHAPNTGLILYPKYPEVRMSGFLLGCKAAPSDIMRVRDEGRVLFFGITRTGSVVGYAVSGDDPVARELVAREWPMIGVFLELPLSLDDARDPREQLLDELRRIYRLNWIASQKLAADGTKAPYAARNGGGYTLEAELGVTPNGYAEPDYLGWEVKQYGVRDFLSFKAKSPVTLMTPEPTGGIYRTEGVDAFMRRFGYPDQSGKADRINFGGRYDCQRKHHLLTGLRMTLTGYDEITGKITDLDGELVLISDRDEVAATWSFKGMMAHWNRKHAQAAYVPSLFRTPPPEYCYGPEVLLCEETDFLMFLQSFARGQVYYDPAIKLVNASTMTPEIKRRSQFRVSHNDLTVLYRRSEKVSL</sequence>
<feature type="domain" description="MvaI/BcnI restriction endonuclease" evidence="1">
    <location>
        <begin position="179"/>
        <end position="431"/>
    </location>
</feature>